<dbReference type="EMBL" id="JARXRN010000029">
    <property type="protein sequence ID" value="MDH5832275.1"/>
    <property type="molecule type" value="Genomic_DNA"/>
</dbReference>
<comment type="caution">
    <text evidence="2">The sequence shown here is derived from an EMBL/GenBank/DDBJ whole genome shotgun (WGS) entry which is preliminary data.</text>
</comment>
<protein>
    <submittedName>
        <fullName evidence="2">Uncharacterized protein</fullName>
    </submittedName>
</protein>
<accession>A0ABT6JP40</accession>
<evidence type="ECO:0000256" key="1">
    <source>
        <dbReference type="SAM" id="MobiDB-lite"/>
    </source>
</evidence>
<evidence type="ECO:0000313" key="3">
    <source>
        <dbReference type="Proteomes" id="UP001156831"/>
    </source>
</evidence>
<name>A0ABT6JP40_9GAMM</name>
<proteinExistence type="predicted"/>
<gene>
    <name evidence="2" type="ORF">QFW80_17290</name>
</gene>
<evidence type="ECO:0000313" key="2">
    <source>
        <dbReference type="EMBL" id="MDH5832275.1"/>
    </source>
</evidence>
<reference evidence="2 3" key="1">
    <citation type="submission" date="2023-04" db="EMBL/GenBank/DDBJ databases">
        <title>Luteimonas sp. M1R5S18.</title>
        <authorList>
            <person name="Sun J.-Q."/>
        </authorList>
    </citation>
    <scope>NUCLEOTIDE SEQUENCE [LARGE SCALE GENOMIC DNA]</scope>
    <source>
        <strain evidence="2 3">M1R5S18</strain>
    </source>
</reference>
<organism evidence="2 3">
    <name type="scientific">Luteimonas rhizosphaericola</name>
    <dbReference type="NCBI Taxonomy" id="3042024"/>
    <lineage>
        <taxon>Bacteria</taxon>
        <taxon>Pseudomonadati</taxon>
        <taxon>Pseudomonadota</taxon>
        <taxon>Gammaproteobacteria</taxon>
        <taxon>Lysobacterales</taxon>
        <taxon>Lysobacteraceae</taxon>
        <taxon>Luteimonas</taxon>
    </lineage>
</organism>
<sequence>MNEHPASDPPTAHAPGVEVELPGEGPFQRFIVRYRADSPAGRESANVPEKLRQAAAALDPAPVLSWQRRLAVGGDVFTVDRPLDREQARQLMQAFAADPQVQSIEVDRRLGIDPPRQMRTRGD</sequence>
<dbReference type="RefSeq" id="WP_280603353.1">
    <property type="nucleotide sequence ID" value="NZ_JARXRN010000029.1"/>
</dbReference>
<dbReference type="Proteomes" id="UP001156831">
    <property type="component" value="Unassembled WGS sequence"/>
</dbReference>
<feature type="region of interest" description="Disordered" evidence="1">
    <location>
        <begin position="1"/>
        <end position="22"/>
    </location>
</feature>
<keyword evidence="3" id="KW-1185">Reference proteome</keyword>